<accession>A0A1D9P4P8</accession>
<evidence type="ECO:0000313" key="2">
    <source>
        <dbReference type="EMBL" id="AOZ97145.1"/>
    </source>
</evidence>
<feature type="transmembrane region" description="Helical" evidence="1">
    <location>
        <begin position="36"/>
        <end position="53"/>
    </location>
</feature>
<gene>
    <name evidence="2" type="ORF">bhn_I2112</name>
</gene>
<evidence type="ECO:0000313" key="3">
    <source>
        <dbReference type="Proteomes" id="UP000179284"/>
    </source>
</evidence>
<sequence length="156" mass="16972">MKKVNDADKNAMLGALLAEGEQYTATAFMNTIPSSIDFFSFFGAIGAVIGSFFPDDGFSRRHNGYVGVTNDSINFAILNMYNVTKLQNTVKINFSDITNIKVNDKKTYASVNIWVGKKKYFIQLPKKLLGAKLENQAENASAVAAALSRLTASSVA</sequence>
<reference evidence="3" key="1">
    <citation type="submission" date="2016-10" db="EMBL/GenBank/DDBJ databases">
        <title>The complete genome sequence of the rumen bacterium Butyrivibrio hungatei MB2003.</title>
        <authorList>
            <person name="Palevich N."/>
            <person name="Kelly W.J."/>
            <person name="Leahy S.C."/>
            <person name="Altermann E."/>
            <person name="Rakonjac J."/>
            <person name="Attwood G.T."/>
        </authorList>
    </citation>
    <scope>NUCLEOTIDE SEQUENCE [LARGE SCALE GENOMIC DNA]</scope>
    <source>
        <strain evidence="3">MB2003</strain>
    </source>
</reference>
<proteinExistence type="predicted"/>
<dbReference type="Proteomes" id="UP000179284">
    <property type="component" value="Chromosome I"/>
</dbReference>
<evidence type="ECO:0000256" key="1">
    <source>
        <dbReference type="SAM" id="Phobius"/>
    </source>
</evidence>
<keyword evidence="1" id="KW-0472">Membrane</keyword>
<keyword evidence="3" id="KW-1185">Reference proteome</keyword>
<dbReference type="OrthoDB" id="1846471at2"/>
<dbReference type="AlphaFoldDB" id="A0A1D9P4P8"/>
<dbReference type="EMBL" id="CP017831">
    <property type="protein sequence ID" value="AOZ97145.1"/>
    <property type="molecule type" value="Genomic_DNA"/>
</dbReference>
<keyword evidence="1" id="KW-1133">Transmembrane helix</keyword>
<keyword evidence="1" id="KW-0812">Transmembrane</keyword>
<dbReference type="RefSeq" id="WP_071176766.1">
    <property type="nucleotide sequence ID" value="NZ_CP017831.1"/>
</dbReference>
<name>A0A1D9P4P8_9FIRM</name>
<evidence type="ECO:0008006" key="4">
    <source>
        <dbReference type="Google" id="ProtNLM"/>
    </source>
</evidence>
<dbReference type="KEGG" id="bhu:bhn_I2112"/>
<protein>
    <recommendedName>
        <fullName evidence="4">YokE-like PH domain-containing protein</fullName>
    </recommendedName>
</protein>
<organism evidence="2 3">
    <name type="scientific">Butyrivibrio hungatei</name>
    <dbReference type="NCBI Taxonomy" id="185008"/>
    <lineage>
        <taxon>Bacteria</taxon>
        <taxon>Bacillati</taxon>
        <taxon>Bacillota</taxon>
        <taxon>Clostridia</taxon>
        <taxon>Lachnospirales</taxon>
        <taxon>Lachnospiraceae</taxon>
        <taxon>Butyrivibrio</taxon>
    </lineage>
</organism>